<name>A0A2L0V0I4_9CAUD</name>
<dbReference type="RefSeq" id="YP_009612187.1">
    <property type="nucleotide sequence ID" value="NC_042013.1"/>
</dbReference>
<reference evidence="1 2" key="1">
    <citation type="submission" date="2017-06" db="EMBL/GenBank/DDBJ databases">
        <authorList>
            <person name="Kim H.J."/>
            <person name="Triplett B.A."/>
        </authorList>
    </citation>
    <scope>NUCLEOTIDE SEQUENCE [LARGE SCALE GENOMIC DNA]</scope>
</reference>
<protein>
    <submittedName>
        <fullName evidence="1">Uncharacterized protein</fullName>
    </submittedName>
</protein>
<dbReference type="GeneID" id="40088525"/>
<dbReference type="EMBL" id="MF403008">
    <property type="protein sequence ID" value="AUZ95281.1"/>
    <property type="molecule type" value="Genomic_DNA"/>
</dbReference>
<evidence type="ECO:0000313" key="2">
    <source>
        <dbReference type="Proteomes" id="UP000223025"/>
    </source>
</evidence>
<accession>A0A2L0V0I4</accession>
<dbReference type="Proteomes" id="UP000223025">
    <property type="component" value="Segment"/>
</dbReference>
<dbReference type="KEGG" id="vg:40088525"/>
<organism evidence="1 2">
    <name type="scientific">Agrobacterium phage Atu_ph07</name>
    <dbReference type="NCBI Taxonomy" id="2024264"/>
    <lineage>
        <taxon>Viruses</taxon>
        <taxon>Duplodnaviria</taxon>
        <taxon>Heunggongvirae</taxon>
        <taxon>Uroviricota</taxon>
        <taxon>Caudoviricetes</taxon>
        <taxon>Polybotosvirus</taxon>
        <taxon>Polybotosvirus Atuph07</taxon>
    </lineage>
</organism>
<proteinExistence type="predicted"/>
<evidence type="ECO:0000313" key="1">
    <source>
        <dbReference type="EMBL" id="AUZ95281.1"/>
    </source>
</evidence>
<keyword evidence="2" id="KW-1185">Reference proteome</keyword>
<sequence length="77" mass="8547">MNNYNIGIIMTVGTYTPPEPKGGVQASTPDEAVKTAKNIIMESGINTEGFEKIALTTMTDDMKFYAFVYDFETLEKL</sequence>